<dbReference type="PANTHER" id="PTHR33825:SF4">
    <property type="entry name" value="OS05G0137600 PROTEIN"/>
    <property type="match status" value="1"/>
</dbReference>
<feature type="non-terminal residue" evidence="3">
    <location>
        <position position="1"/>
    </location>
</feature>
<evidence type="ECO:0000256" key="1">
    <source>
        <dbReference type="SAM" id="MobiDB-lite"/>
    </source>
</evidence>
<keyword evidence="2" id="KW-1133">Transmembrane helix</keyword>
<sequence>KKGKKKMLPSGSYCLLFPLTPPPPVSPSPATHLWVLPTALHRRLVLFSASHVRHQALHAFRPSVAAAPSPCSPSSLPGSNPALPSPGPELGLLSLAFVISMIIGSFFALVIVSLPAMGAVRQGSVAMGRLARGVSEEGPGTLSSMKLSGWEINELTRQLGCLRRIISGNRYRGAEERTKSKKRRPKRGGDDPLVV</sequence>
<keyword evidence="2" id="KW-0812">Transmembrane</keyword>
<organism evidence="3">
    <name type="scientific">Anthurium amnicola</name>
    <dbReference type="NCBI Taxonomy" id="1678845"/>
    <lineage>
        <taxon>Eukaryota</taxon>
        <taxon>Viridiplantae</taxon>
        <taxon>Streptophyta</taxon>
        <taxon>Embryophyta</taxon>
        <taxon>Tracheophyta</taxon>
        <taxon>Spermatophyta</taxon>
        <taxon>Magnoliopsida</taxon>
        <taxon>Liliopsida</taxon>
        <taxon>Araceae</taxon>
        <taxon>Pothoideae</taxon>
        <taxon>Potheae</taxon>
        <taxon>Anthurium</taxon>
    </lineage>
</organism>
<evidence type="ECO:0000256" key="2">
    <source>
        <dbReference type="SAM" id="Phobius"/>
    </source>
</evidence>
<evidence type="ECO:0000313" key="3">
    <source>
        <dbReference type="EMBL" id="JAT52854.1"/>
    </source>
</evidence>
<feature type="region of interest" description="Disordered" evidence="1">
    <location>
        <begin position="173"/>
        <end position="195"/>
    </location>
</feature>
<dbReference type="PANTHER" id="PTHR33825">
    <property type="entry name" value="CHITINASE-LIKE PROTEIN"/>
    <property type="match status" value="1"/>
</dbReference>
<reference evidence="3" key="1">
    <citation type="submission" date="2015-07" db="EMBL/GenBank/DDBJ databases">
        <title>Transcriptome Assembly of Anthurium amnicola.</title>
        <authorList>
            <person name="Suzuki J."/>
        </authorList>
    </citation>
    <scope>NUCLEOTIDE SEQUENCE</scope>
</reference>
<protein>
    <submittedName>
        <fullName evidence="3">PAB-dependent poly(A)-specific ribonuclease subunit PAN3</fullName>
    </submittedName>
</protein>
<dbReference type="AlphaFoldDB" id="A0A1D1YE19"/>
<feature type="transmembrane region" description="Helical" evidence="2">
    <location>
        <begin position="90"/>
        <end position="112"/>
    </location>
</feature>
<proteinExistence type="predicted"/>
<gene>
    <name evidence="3" type="primary">PAN3_3</name>
    <name evidence="3" type="ORF">g.54713</name>
</gene>
<dbReference type="EMBL" id="GDJX01015082">
    <property type="protein sequence ID" value="JAT52854.1"/>
    <property type="molecule type" value="Transcribed_RNA"/>
</dbReference>
<accession>A0A1D1YE19</accession>
<keyword evidence="2" id="KW-0472">Membrane</keyword>
<name>A0A1D1YE19_9ARAE</name>